<sequence length="462" mass="47531">MVAALVALGAGLAAATAPSAAERLRSSPGSASTELVLSPDATTASTSQTRQHLELASRVAAQPEVADAAAERNMLLRSDLFSDTVTVALDEEAGSIVVTATTGNDPTAAVEVAAAYAQAAADYIAATTGISLRPIGTPVAAPRTTERVPSDPYERGALGGLAGLVLGVLIAGTIAPGRDGRLHDRRAVERAYSSSVLVEIPRTRARARYAGYVAFLARPTGTVAEAYRVLRCAVLNRGKQGEAAPRVIAVTSPNRGDGRSSVARNLAAALAESGRRVLLVDCDFGHPTAHYGVGIQPNTGLSDLLAAADPGARLAEVVQQTETPGVLVLSIGTRGGREPGQLASALPQVVTVARRLVDVVVIDSEPLACAGDALDALEIADAVLIVAKAGRTDRGAAKHTADLLERCGTKDKVAGLVLIGTVRETEVRTPYLITRPEAEYDGGTMVVPAWDDSPAELVGGRS</sequence>
<feature type="domain" description="CobQ/CobB/MinD/ParA nucleotide binding" evidence="4">
    <location>
        <begin position="248"/>
        <end position="345"/>
    </location>
</feature>
<gene>
    <name evidence="5" type="ORF">GCM10009547_20500</name>
</gene>
<protein>
    <recommendedName>
        <fullName evidence="4">CobQ/CobB/MinD/ParA nucleotide binding domain-containing protein</fullName>
    </recommendedName>
</protein>
<name>A0ABN1GSE5_9ACTN</name>
<dbReference type="InterPro" id="IPR002586">
    <property type="entry name" value="CobQ/CobB/MinD/ParA_Nub-bd_dom"/>
</dbReference>
<dbReference type="InterPro" id="IPR005702">
    <property type="entry name" value="Wzc-like_C"/>
</dbReference>
<dbReference type="Proteomes" id="UP001500957">
    <property type="component" value="Unassembled WGS sequence"/>
</dbReference>
<comment type="caution">
    <text evidence="5">The sequence shown here is derived from an EMBL/GenBank/DDBJ whole genome shotgun (WGS) entry which is preliminary data.</text>
</comment>
<proteinExistence type="predicted"/>
<evidence type="ECO:0000313" key="5">
    <source>
        <dbReference type="EMBL" id="GAA0618124.1"/>
    </source>
</evidence>
<organism evidence="5 6">
    <name type="scientific">Sporichthya brevicatena</name>
    <dbReference type="NCBI Taxonomy" id="171442"/>
    <lineage>
        <taxon>Bacteria</taxon>
        <taxon>Bacillati</taxon>
        <taxon>Actinomycetota</taxon>
        <taxon>Actinomycetes</taxon>
        <taxon>Sporichthyales</taxon>
        <taxon>Sporichthyaceae</taxon>
        <taxon>Sporichthya</taxon>
    </lineage>
</organism>
<evidence type="ECO:0000256" key="1">
    <source>
        <dbReference type="ARBA" id="ARBA00022741"/>
    </source>
</evidence>
<evidence type="ECO:0000259" key="4">
    <source>
        <dbReference type="Pfam" id="PF01656"/>
    </source>
</evidence>
<dbReference type="Gene3D" id="3.40.50.300">
    <property type="entry name" value="P-loop containing nucleotide triphosphate hydrolases"/>
    <property type="match status" value="1"/>
</dbReference>
<dbReference type="CDD" id="cd05387">
    <property type="entry name" value="BY-kinase"/>
    <property type="match status" value="1"/>
</dbReference>
<dbReference type="SUPFAM" id="SSF52540">
    <property type="entry name" value="P-loop containing nucleoside triphosphate hydrolases"/>
    <property type="match status" value="1"/>
</dbReference>
<keyword evidence="1" id="KW-0547">Nucleotide-binding</keyword>
<dbReference type="PANTHER" id="PTHR32309:SF31">
    <property type="entry name" value="CAPSULAR EXOPOLYSACCHARIDE FAMILY"/>
    <property type="match status" value="1"/>
</dbReference>
<evidence type="ECO:0000256" key="3">
    <source>
        <dbReference type="SAM" id="MobiDB-lite"/>
    </source>
</evidence>
<keyword evidence="2" id="KW-0067">ATP-binding</keyword>
<dbReference type="EMBL" id="BAAAHE010000015">
    <property type="protein sequence ID" value="GAA0618124.1"/>
    <property type="molecule type" value="Genomic_DNA"/>
</dbReference>
<dbReference type="PANTHER" id="PTHR32309">
    <property type="entry name" value="TYROSINE-PROTEIN KINASE"/>
    <property type="match status" value="1"/>
</dbReference>
<dbReference type="InterPro" id="IPR027417">
    <property type="entry name" value="P-loop_NTPase"/>
</dbReference>
<keyword evidence="6" id="KW-1185">Reference proteome</keyword>
<accession>A0ABN1GSE5</accession>
<dbReference type="Pfam" id="PF01656">
    <property type="entry name" value="CbiA"/>
    <property type="match status" value="1"/>
</dbReference>
<feature type="region of interest" description="Disordered" evidence="3">
    <location>
        <begin position="21"/>
        <end position="49"/>
    </location>
</feature>
<reference evidence="5 6" key="1">
    <citation type="journal article" date="2019" name="Int. J. Syst. Evol. Microbiol.">
        <title>The Global Catalogue of Microorganisms (GCM) 10K type strain sequencing project: providing services to taxonomists for standard genome sequencing and annotation.</title>
        <authorList>
            <consortium name="The Broad Institute Genomics Platform"/>
            <consortium name="The Broad Institute Genome Sequencing Center for Infectious Disease"/>
            <person name="Wu L."/>
            <person name="Ma J."/>
        </authorList>
    </citation>
    <scope>NUCLEOTIDE SEQUENCE [LARGE SCALE GENOMIC DNA]</scope>
    <source>
        <strain evidence="5 6">JCM 10671</strain>
    </source>
</reference>
<evidence type="ECO:0000313" key="6">
    <source>
        <dbReference type="Proteomes" id="UP001500957"/>
    </source>
</evidence>
<dbReference type="InterPro" id="IPR050445">
    <property type="entry name" value="Bact_polysacc_biosynth/exp"/>
</dbReference>
<evidence type="ECO:0000256" key="2">
    <source>
        <dbReference type="ARBA" id="ARBA00022840"/>
    </source>
</evidence>
<feature type="compositionally biased region" description="Polar residues" evidence="3">
    <location>
        <begin position="27"/>
        <end position="49"/>
    </location>
</feature>